<evidence type="ECO:0000313" key="2">
    <source>
        <dbReference type="EMBL" id="AKE53001.1"/>
    </source>
</evidence>
<organism evidence="2 3">
    <name type="scientific">Kangiella geojedonensis</name>
    <dbReference type="NCBI Taxonomy" id="914150"/>
    <lineage>
        <taxon>Bacteria</taxon>
        <taxon>Pseudomonadati</taxon>
        <taxon>Pseudomonadota</taxon>
        <taxon>Gammaproteobacteria</taxon>
        <taxon>Kangiellales</taxon>
        <taxon>Kangiellaceae</taxon>
        <taxon>Kangiella</taxon>
    </lineage>
</organism>
<dbReference type="PANTHER" id="PTHR43155">
    <property type="entry name" value="CYCLIC DI-GMP PHOSPHODIESTERASE PA4108-RELATED"/>
    <property type="match status" value="1"/>
</dbReference>
<sequence>MFSSLLKFLGFQPKPEARKTASRPSVTSHKLEKKKIPASKLTKGMTVIELDRPWTDVPVMFQEVTIESEEEIKLLQKYCQHVFIDHHSYKTIYAQQLLDKKRRPIYQKPNLTPRQASVRLREEMPRAQKAYDKSHRHINTLMRDVQRDSKVDIEGSKELVSSCVDSILSDETAMFWLSKIKNKDEYTAEHCVRVGILSIAFGKYLQLPREELELLGLCGMLHDVGKMKVPQHILNKEGPLTEDEYKIVKEHTVLGYVFLRNHGGIDEQVCTAAYNHHERMNGRGYPRKVSAELLSTYDRIIAIVDSYDAMISDRCYRKGMSPSRALSQLYKGQGELYDEQLVKQFIQMVGIYPVGSLVELSSGQVALVLSVNENSKLEPVVEIVTDSNKKRIKPQAIDLTKKPKDQNGQPLRISNTLADNEVEFDLESFIQAIKGAA</sequence>
<dbReference type="NCBIfam" id="TIGR00277">
    <property type="entry name" value="HDIG"/>
    <property type="match status" value="1"/>
</dbReference>
<dbReference type="Proteomes" id="UP000034071">
    <property type="component" value="Chromosome"/>
</dbReference>
<dbReference type="EMBL" id="CP010975">
    <property type="protein sequence ID" value="AKE53001.1"/>
    <property type="molecule type" value="Genomic_DNA"/>
</dbReference>
<dbReference type="GO" id="GO:0008081">
    <property type="term" value="F:phosphoric diester hydrolase activity"/>
    <property type="evidence" value="ECO:0007669"/>
    <property type="project" value="UniProtKB-ARBA"/>
</dbReference>
<dbReference type="Pfam" id="PF13487">
    <property type="entry name" value="HD_5"/>
    <property type="match status" value="1"/>
</dbReference>
<dbReference type="Gene3D" id="1.10.3210.10">
    <property type="entry name" value="Hypothetical protein af1432"/>
    <property type="match status" value="1"/>
</dbReference>
<dbReference type="SMART" id="SM00471">
    <property type="entry name" value="HDc"/>
    <property type="match status" value="1"/>
</dbReference>
<evidence type="ECO:0000259" key="1">
    <source>
        <dbReference type="PROSITE" id="PS51832"/>
    </source>
</evidence>
<gene>
    <name evidence="2" type="ORF">TQ33_2072</name>
</gene>
<dbReference type="CDD" id="cd00077">
    <property type="entry name" value="HDc"/>
    <property type="match status" value="1"/>
</dbReference>
<keyword evidence="3" id="KW-1185">Reference proteome</keyword>
<dbReference type="HOGENOM" id="CLU_000445_92_1_6"/>
<dbReference type="InterPro" id="IPR006675">
    <property type="entry name" value="HDIG_dom"/>
</dbReference>
<dbReference type="RefSeq" id="WP_046561996.1">
    <property type="nucleotide sequence ID" value="NZ_CP010975.1"/>
</dbReference>
<dbReference type="KEGG" id="kge:TQ33_2072"/>
<protein>
    <submittedName>
        <fullName evidence="2">Phosphohydrolase</fullName>
    </submittedName>
</protein>
<dbReference type="PANTHER" id="PTHR43155:SF2">
    <property type="entry name" value="CYCLIC DI-GMP PHOSPHODIESTERASE PA4108"/>
    <property type="match status" value="1"/>
</dbReference>
<dbReference type="STRING" id="914150.TQ33_2072"/>
<dbReference type="OrthoDB" id="9816273at2"/>
<dbReference type="Pfam" id="PF11871">
    <property type="entry name" value="DUF3391"/>
    <property type="match status" value="1"/>
</dbReference>
<dbReference type="SUPFAM" id="SSF109604">
    <property type="entry name" value="HD-domain/PDEase-like"/>
    <property type="match status" value="1"/>
</dbReference>
<name>A0A0F6RDJ5_9GAMM</name>
<feature type="domain" description="HD-GYP" evidence="1">
    <location>
        <begin position="165"/>
        <end position="361"/>
    </location>
</feature>
<proteinExistence type="predicted"/>
<accession>A0A0F6RDJ5</accession>
<dbReference type="InterPro" id="IPR021812">
    <property type="entry name" value="DUF3391"/>
</dbReference>
<keyword evidence="2" id="KW-0378">Hydrolase</keyword>
<dbReference type="PROSITE" id="PS51832">
    <property type="entry name" value="HD_GYP"/>
    <property type="match status" value="1"/>
</dbReference>
<evidence type="ECO:0000313" key="3">
    <source>
        <dbReference type="Proteomes" id="UP000034071"/>
    </source>
</evidence>
<dbReference type="InterPro" id="IPR003607">
    <property type="entry name" value="HD/PDEase_dom"/>
</dbReference>
<dbReference type="AlphaFoldDB" id="A0A0F6RDJ5"/>
<reference evidence="2 3" key="1">
    <citation type="submission" date="2015-02" db="EMBL/GenBank/DDBJ databases">
        <title>Complete genome sequence of Kangiella geojedonensis strain YCS-5T.</title>
        <authorList>
            <person name="Kim K.M."/>
        </authorList>
    </citation>
    <scope>NUCLEOTIDE SEQUENCE [LARGE SCALE GENOMIC DNA]</scope>
    <source>
        <strain evidence="2 3">YCS-5</strain>
    </source>
</reference>
<dbReference type="InterPro" id="IPR037522">
    <property type="entry name" value="HD_GYP_dom"/>
</dbReference>